<sequence>MDPSYAPKMLRSLTGGKDVWCTCTSLEQTCVLVIHTGGTIGMVKDRKGVLTPAPGIMDKRLREFPQLHDEEYMRSHFYECESPPLVLPSTGDMRRVVYSVAEYSPLIDSANVTVHDWTKIARDIEENYYMYDGFVILHGTDTMAYTSSALSFLLDYLEKSVVLTGSQIPIYETRSDGRDNLLNALILAGNYVIPEVTLLFHNQLFRGNRVSKFSASHLDAFASFNMAPLATIGINIEVNWELVLPPARGELRVHKTLSRDVGILHLFPSITGELVEAFLAENMKGVVLQTYGAGNGPTNRKDIMDAIRRATARGVLIVSCTQCPHGGVDAAYETGSELLKAGAISGADMTPEAALTKLSFVISMTDWTDEKKRERVEYAVLPSMETTRTPHDALHCSDVRHSDDLAIRRESKGAKGNAAPSPRKSMRSWKSSAV</sequence>
<comment type="caution">
    <text evidence="1">The sequence shown here is derived from an EMBL/GenBank/DDBJ whole genome shotgun (WGS) entry which is preliminary data.</text>
</comment>
<evidence type="ECO:0000313" key="1">
    <source>
        <dbReference type="EMBL" id="KAH6930309.1"/>
    </source>
</evidence>
<evidence type="ECO:0000313" key="2">
    <source>
        <dbReference type="Proteomes" id="UP000821845"/>
    </source>
</evidence>
<gene>
    <name evidence="1" type="ORF">HPB50_012614</name>
</gene>
<proteinExistence type="predicted"/>
<accession>A0ACB7SC40</accession>
<dbReference type="EMBL" id="CM023485">
    <property type="protein sequence ID" value="KAH6930309.1"/>
    <property type="molecule type" value="Genomic_DNA"/>
</dbReference>
<protein>
    <submittedName>
        <fullName evidence="1">Uncharacterized protein</fullName>
    </submittedName>
</protein>
<organism evidence="1 2">
    <name type="scientific">Hyalomma asiaticum</name>
    <name type="common">Tick</name>
    <dbReference type="NCBI Taxonomy" id="266040"/>
    <lineage>
        <taxon>Eukaryota</taxon>
        <taxon>Metazoa</taxon>
        <taxon>Ecdysozoa</taxon>
        <taxon>Arthropoda</taxon>
        <taxon>Chelicerata</taxon>
        <taxon>Arachnida</taxon>
        <taxon>Acari</taxon>
        <taxon>Parasitiformes</taxon>
        <taxon>Ixodida</taxon>
        <taxon>Ixodoidea</taxon>
        <taxon>Ixodidae</taxon>
        <taxon>Hyalomminae</taxon>
        <taxon>Hyalomma</taxon>
    </lineage>
</organism>
<reference evidence="1" key="1">
    <citation type="submission" date="2020-05" db="EMBL/GenBank/DDBJ databases">
        <title>Large-scale comparative analyses of tick genomes elucidate their genetic diversity and vector capacities.</title>
        <authorList>
            <person name="Jia N."/>
            <person name="Wang J."/>
            <person name="Shi W."/>
            <person name="Du L."/>
            <person name="Sun Y."/>
            <person name="Zhan W."/>
            <person name="Jiang J."/>
            <person name="Wang Q."/>
            <person name="Zhang B."/>
            <person name="Ji P."/>
            <person name="Sakyi L.B."/>
            <person name="Cui X."/>
            <person name="Yuan T."/>
            <person name="Jiang B."/>
            <person name="Yang W."/>
            <person name="Lam T.T.-Y."/>
            <person name="Chang Q."/>
            <person name="Ding S."/>
            <person name="Wang X."/>
            <person name="Zhu J."/>
            <person name="Ruan X."/>
            <person name="Zhao L."/>
            <person name="Wei J."/>
            <person name="Que T."/>
            <person name="Du C."/>
            <person name="Cheng J."/>
            <person name="Dai P."/>
            <person name="Han X."/>
            <person name="Huang E."/>
            <person name="Gao Y."/>
            <person name="Liu J."/>
            <person name="Shao H."/>
            <person name="Ye R."/>
            <person name="Li L."/>
            <person name="Wei W."/>
            <person name="Wang X."/>
            <person name="Wang C."/>
            <person name="Yang T."/>
            <person name="Huo Q."/>
            <person name="Li W."/>
            <person name="Guo W."/>
            <person name="Chen H."/>
            <person name="Zhou L."/>
            <person name="Ni X."/>
            <person name="Tian J."/>
            <person name="Zhou Y."/>
            <person name="Sheng Y."/>
            <person name="Liu T."/>
            <person name="Pan Y."/>
            <person name="Xia L."/>
            <person name="Li J."/>
            <person name="Zhao F."/>
            <person name="Cao W."/>
        </authorList>
    </citation>
    <scope>NUCLEOTIDE SEQUENCE</scope>
    <source>
        <strain evidence="1">Hyas-2018</strain>
    </source>
</reference>
<keyword evidence="2" id="KW-1185">Reference proteome</keyword>
<name>A0ACB7SC40_HYAAI</name>
<dbReference type="Proteomes" id="UP000821845">
    <property type="component" value="Chromosome 5"/>
</dbReference>